<evidence type="ECO:0000313" key="2">
    <source>
        <dbReference type="EMBL" id="CAL1295021.1"/>
    </source>
</evidence>
<dbReference type="AlphaFoldDB" id="A0AAV2BFL1"/>
<feature type="compositionally biased region" description="Low complexity" evidence="1">
    <location>
        <begin position="18"/>
        <end position="30"/>
    </location>
</feature>
<organism evidence="2 3">
    <name type="scientific">Larinioides sclopetarius</name>
    <dbReference type="NCBI Taxonomy" id="280406"/>
    <lineage>
        <taxon>Eukaryota</taxon>
        <taxon>Metazoa</taxon>
        <taxon>Ecdysozoa</taxon>
        <taxon>Arthropoda</taxon>
        <taxon>Chelicerata</taxon>
        <taxon>Arachnida</taxon>
        <taxon>Araneae</taxon>
        <taxon>Araneomorphae</taxon>
        <taxon>Entelegynae</taxon>
        <taxon>Araneoidea</taxon>
        <taxon>Araneidae</taxon>
        <taxon>Larinioides</taxon>
    </lineage>
</organism>
<evidence type="ECO:0000313" key="3">
    <source>
        <dbReference type="Proteomes" id="UP001497382"/>
    </source>
</evidence>
<accession>A0AAV2BFL1</accession>
<sequence length="77" mass="8268">MKIKRSFQATPGLSPYIAAPSTSSTSRPASAIISSSSSVSKICRRLSETRRILATTAPSCFERSRTSPIMPLSFSSK</sequence>
<dbReference type="Proteomes" id="UP001497382">
    <property type="component" value="Unassembled WGS sequence"/>
</dbReference>
<gene>
    <name evidence="2" type="ORF">LARSCL_LOCUS19053</name>
</gene>
<keyword evidence="3" id="KW-1185">Reference proteome</keyword>
<feature type="region of interest" description="Disordered" evidence="1">
    <location>
        <begin position="1"/>
        <end position="30"/>
    </location>
</feature>
<evidence type="ECO:0000256" key="1">
    <source>
        <dbReference type="SAM" id="MobiDB-lite"/>
    </source>
</evidence>
<comment type="caution">
    <text evidence="2">The sequence shown here is derived from an EMBL/GenBank/DDBJ whole genome shotgun (WGS) entry which is preliminary data.</text>
</comment>
<name>A0AAV2BFL1_9ARAC</name>
<feature type="non-terminal residue" evidence="2">
    <location>
        <position position="77"/>
    </location>
</feature>
<dbReference type="EMBL" id="CAXIEN010000360">
    <property type="protein sequence ID" value="CAL1295021.1"/>
    <property type="molecule type" value="Genomic_DNA"/>
</dbReference>
<proteinExistence type="predicted"/>
<reference evidence="2 3" key="1">
    <citation type="submission" date="2024-04" db="EMBL/GenBank/DDBJ databases">
        <authorList>
            <person name="Rising A."/>
            <person name="Reimegard J."/>
            <person name="Sonavane S."/>
            <person name="Akerstrom W."/>
            <person name="Nylinder S."/>
            <person name="Hedman E."/>
            <person name="Kallberg Y."/>
        </authorList>
    </citation>
    <scope>NUCLEOTIDE SEQUENCE [LARGE SCALE GENOMIC DNA]</scope>
</reference>
<protein>
    <submittedName>
        <fullName evidence="2">Uncharacterized protein</fullName>
    </submittedName>
</protein>